<dbReference type="Pfam" id="PF17963">
    <property type="entry name" value="Big_9"/>
    <property type="match status" value="1"/>
</dbReference>
<evidence type="ECO:0000256" key="3">
    <source>
        <dbReference type="ARBA" id="ARBA00022837"/>
    </source>
</evidence>
<evidence type="ECO:0000256" key="4">
    <source>
        <dbReference type="SAM" id="MobiDB-lite"/>
    </source>
</evidence>
<keyword evidence="8" id="KW-1185">Reference proteome</keyword>
<dbReference type="Proteomes" id="UP000008229">
    <property type="component" value="Chromosome"/>
</dbReference>
<keyword evidence="3" id="KW-0106">Calcium</keyword>
<feature type="domain" description="Calx-beta" evidence="6">
    <location>
        <begin position="1452"/>
        <end position="1552"/>
    </location>
</feature>
<feature type="region of interest" description="Disordered" evidence="4">
    <location>
        <begin position="769"/>
        <end position="801"/>
    </location>
</feature>
<dbReference type="InterPro" id="IPR015943">
    <property type="entry name" value="WD40/YVTN_repeat-like_dom_sf"/>
</dbReference>
<dbReference type="InterPro" id="IPR001434">
    <property type="entry name" value="OmcB-like_DUF11"/>
</dbReference>
<dbReference type="GO" id="GO:0016020">
    <property type="term" value="C:membrane"/>
    <property type="evidence" value="ECO:0007669"/>
    <property type="project" value="InterPro"/>
</dbReference>
<dbReference type="STRING" id="469383.Cwoe_0642"/>
<dbReference type="KEGG" id="cwo:Cwoe_0642"/>
<dbReference type="Gene3D" id="2.60.40.2030">
    <property type="match status" value="1"/>
</dbReference>
<dbReference type="SUPFAM" id="SSF103647">
    <property type="entry name" value="TSP type-3 repeat"/>
    <property type="match status" value="1"/>
</dbReference>
<evidence type="ECO:0000256" key="1">
    <source>
        <dbReference type="ARBA" id="ARBA00022729"/>
    </source>
</evidence>
<dbReference type="HOGENOM" id="CLU_230352_0_0_11"/>
<dbReference type="InterPro" id="IPR038081">
    <property type="entry name" value="CalX-like_sf"/>
</dbReference>
<name>D3F9B0_CONWI</name>
<keyword evidence="7" id="KW-0401">Integrin</keyword>
<evidence type="ECO:0000256" key="5">
    <source>
        <dbReference type="SAM" id="SignalP"/>
    </source>
</evidence>
<dbReference type="GO" id="GO:0005509">
    <property type="term" value="F:calcium ion binding"/>
    <property type="evidence" value="ECO:0007669"/>
    <property type="project" value="InterPro"/>
</dbReference>
<dbReference type="SUPFAM" id="SSF141072">
    <property type="entry name" value="CalX-like"/>
    <property type="match status" value="1"/>
</dbReference>
<dbReference type="Pfam" id="PF01345">
    <property type="entry name" value="DUF11"/>
    <property type="match status" value="1"/>
</dbReference>
<protein>
    <submittedName>
        <fullName evidence="7">Na-Ca exchanger/integrin-beta4</fullName>
    </submittedName>
</protein>
<dbReference type="InterPro" id="IPR012334">
    <property type="entry name" value="Pectin_lyas_fold"/>
</dbReference>
<dbReference type="SUPFAM" id="SSF55486">
    <property type="entry name" value="Metalloproteases ('zincins'), catalytic domain"/>
    <property type="match status" value="1"/>
</dbReference>
<dbReference type="Pfam" id="PF03160">
    <property type="entry name" value="Calx-beta"/>
    <property type="match status" value="1"/>
</dbReference>
<feature type="chain" id="PRO_5003043091" evidence="5">
    <location>
        <begin position="27"/>
        <end position="2281"/>
    </location>
</feature>
<keyword evidence="1 5" id="KW-0732">Signal</keyword>
<reference evidence="8" key="2">
    <citation type="submission" date="2010-01" db="EMBL/GenBank/DDBJ databases">
        <title>The complete genome of Conexibacter woesei DSM 14684.</title>
        <authorList>
            <consortium name="US DOE Joint Genome Institute (JGI-PGF)"/>
            <person name="Lucas S."/>
            <person name="Copeland A."/>
            <person name="Lapidus A."/>
            <person name="Glavina del Rio T."/>
            <person name="Dalin E."/>
            <person name="Tice H."/>
            <person name="Bruce D."/>
            <person name="Goodwin L."/>
            <person name="Pitluck S."/>
            <person name="Kyrpides N."/>
            <person name="Mavromatis K."/>
            <person name="Ivanova N."/>
            <person name="Mikhailova N."/>
            <person name="Chertkov O."/>
            <person name="Brettin T."/>
            <person name="Detter J.C."/>
            <person name="Han C."/>
            <person name="Larimer F."/>
            <person name="Land M."/>
            <person name="Hauser L."/>
            <person name="Markowitz V."/>
            <person name="Cheng J.-F."/>
            <person name="Hugenholtz P."/>
            <person name="Woyke T."/>
            <person name="Wu D."/>
            <person name="Pukall R."/>
            <person name="Steenblock K."/>
            <person name="Schneider S."/>
            <person name="Klenk H.-P."/>
            <person name="Eisen J.A."/>
        </authorList>
    </citation>
    <scope>NUCLEOTIDE SEQUENCE [LARGE SCALE GENOMIC DNA]</scope>
    <source>
        <strain evidence="8">DSM 14684 / CIP 108061 / JCM 11494 / NBRC 100937 / ID131577</strain>
    </source>
</reference>
<feature type="compositionally biased region" description="Pro residues" evidence="4">
    <location>
        <begin position="2085"/>
        <end position="2094"/>
    </location>
</feature>
<accession>D3F9B0</accession>
<proteinExistence type="predicted"/>
<reference evidence="7 8" key="1">
    <citation type="journal article" date="2010" name="Stand. Genomic Sci.">
        <title>Complete genome sequence of Conexibacter woesei type strain (ID131577).</title>
        <authorList>
            <person name="Pukall R."/>
            <person name="Lapidus A."/>
            <person name="Glavina Del Rio T."/>
            <person name="Copeland A."/>
            <person name="Tice H."/>
            <person name="Cheng J.-F."/>
            <person name="Lucas S."/>
            <person name="Chen F."/>
            <person name="Nolan M."/>
            <person name="Bruce D."/>
            <person name="Goodwin L."/>
            <person name="Pitluck S."/>
            <person name="Mavromatis K."/>
            <person name="Ivanova N."/>
            <person name="Ovchinnikova G."/>
            <person name="Pati A."/>
            <person name="Chen A."/>
            <person name="Palaniappan K."/>
            <person name="Land M."/>
            <person name="Hauser L."/>
            <person name="Chang Y.-J."/>
            <person name="Jeffries C.D."/>
            <person name="Chain P."/>
            <person name="Meincke L."/>
            <person name="Sims D."/>
            <person name="Brettin T."/>
            <person name="Detter J.C."/>
            <person name="Rohde M."/>
            <person name="Goeker M."/>
            <person name="Bristow J."/>
            <person name="Eisen J.A."/>
            <person name="Markowitz V."/>
            <person name="Kyrpides N.C."/>
            <person name="Klenk H.-P."/>
            <person name="Hugenholtz P."/>
        </authorList>
    </citation>
    <scope>NUCLEOTIDE SEQUENCE [LARGE SCALE GENOMIC DNA]</scope>
    <source>
        <strain evidence="8">DSM 14684 / CIP 108061 / JCM 11494 / NBRC 100937 / ID131577</strain>
    </source>
</reference>
<feature type="region of interest" description="Disordered" evidence="4">
    <location>
        <begin position="2062"/>
        <end position="2140"/>
    </location>
</feature>
<dbReference type="Gene3D" id="2.160.20.10">
    <property type="entry name" value="Single-stranded right-handed beta-helix, Pectin lyase-like"/>
    <property type="match status" value="1"/>
</dbReference>
<dbReference type="InterPro" id="IPR024079">
    <property type="entry name" value="MetalloPept_cat_dom_sf"/>
</dbReference>
<gene>
    <name evidence="7" type="ordered locus">Cwoe_0642</name>
</gene>
<dbReference type="eggNOG" id="COG2706">
    <property type="taxonomic scope" value="Bacteria"/>
</dbReference>
<dbReference type="Gene3D" id="4.10.1080.10">
    <property type="entry name" value="TSP type-3 repeat"/>
    <property type="match status" value="1"/>
</dbReference>
<dbReference type="Gene3D" id="2.130.10.10">
    <property type="entry name" value="YVTN repeat-like/Quinoprotein amine dehydrogenase"/>
    <property type="match status" value="1"/>
</dbReference>
<dbReference type="SUPFAM" id="SSF82171">
    <property type="entry name" value="DPP6 N-terminal domain-like"/>
    <property type="match status" value="1"/>
</dbReference>
<dbReference type="EMBL" id="CP001854">
    <property type="protein sequence ID" value="ADB49077.1"/>
    <property type="molecule type" value="Genomic_DNA"/>
</dbReference>
<feature type="signal peptide" evidence="5">
    <location>
        <begin position="1"/>
        <end position="26"/>
    </location>
</feature>
<dbReference type="SMART" id="SM00237">
    <property type="entry name" value="Calx_beta"/>
    <property type="match status" value="1"/>
</dbReference>
<sequence length="2281" mass="233309" precursor="true">MRSLPPALLVVLTLLSAALVPATATAAEIVVGSAADAPDARAGDGDCETADGVCTLRAAIQTANEDVASDRLVMATPPGVAIRPATALPVIRTAMEIHGALANGRPGIELDGSLLAPDLTAPPQSGFSVRPPHGLFVRDTAGVTIRGLVIHSFPGAQVQLLRAAEAHLKGNWLGLDAEGVSDRGREIPGSVDSAGIVATAVTQSSIGGLLPGERNVVSGLERGVIVDGASSFTSVEDNWIGLSATGGTPVGNDDDGIAVGPQADRPDRPSRVTIAGNTVAATGHGSKQSGIGGAIRVNADDTVVRRNWVGFDGAHETVSSWATTFGNRAEGILVADAVRTDVSGNHLAAGGASAIAAIGADLDGLVVRGNVAGLDATGREAVDELGNDTGNDGPGVLVLGGRDVIVGGFDEADGNLLANNRYGVLLGGALRGAQVRRNTIGTDATGTRRFQDDVHGISVEPDEGAAPDAVRISDNRIGGERGHAIVLFAGRDHVVRGNTAGVGPTGTVLPGAYGISVIGAAGAVVGGAAEGEGNTVVGQGGAAVAVIGRGSTGARVEGNRLGFDADGGSRGEYRNGTGVMVEEHPDVGAPSGTRVGGEVDGAGNEIGNSGTGVRVDGAVRGTVVLRNSIGVNEAGVPGANGSGVVVRDASGTAVGAPGHGNTIASSHQDGVRVSGLAVDRLVQANRIGVVVAGGVELPNGRNGVRIENATGGVVVGAPRSRTLTADCSSDECNRFGPSGGAAVAVLGRGAGAVVRGNTFGDPDALPIDLGADGPSPLEARDARGGDQGRLNQPTGVQESYDPRGRRWFVTGVIEAATPELLTVDLYGISDSGAVGSGGRLLGTVRPDRRGLFALEVAEADRALRYTALTQGTEGTSEFARGCGARVPALAGDADRDGVCDEWERHGVDYDQDGSGRELTLPGSVGARDLYVELDAMEQAPGLRDPRPGKGVMTELSRSFAAAPGGGVRLHWMGSGPGRAFDERVPSQPVVDGLGHGPGTADDLPDYRYGLRAKACDGWFGRVGDRAAADCFARLGARGLAVRYVLAAQSLVRDRNRPGAITGGAGPDNRMAVLGLPAIPDAAVRNVGAGHRWCGSLGGCDAAMTVYVLMHELGHTLGLRHNGVSDGSPYNPAHLSVMSYTYSSASDGNPLDYARTDGLRIDEGAIDERSPVELSETDRANGWRPSLTRFVRLTRPPSMCMAVFVPSRTGFDLDDDGAISASIAHGVNDPAGESCFQPAADRRDVMSGYEEWSKLQLSTQIGRDFIGDGNPFAPDPPPAGGDVIDPAAAGAADLDGDGVPAGRDVCPLRADADQEDANGDGIGDACVADYVPSDLELTLDAPRRIEAGSEADVVVRVRQAWPLATGGATVAVELPAGLELVGHDGDGVWDPATGRWATGGFAPQEQRTLRLRVRATTSAVEARFAAEVVEAAAEDADSVPGNGDPEEDDLAERTVELVAAGPERLLSAADAHEPEGTRTVRDLWFEVDLNGQARAAVTFRARTSDGTARAGEDYEPVDRVVTIPRNADGGSVRVPIVVDSRDEDDETVMLTLSEVEGAAVGRLTATGTIADDDAPLGEGELAPFGCVAKPDRDDLCDIESGGATYGSTSFALAAGRDLYVTDGVSIGHLRRDAETEALTPTACWRVRTRQHHGETSTSAPGCADLQKVVGGSSTEFPFLDAGVSQLAAAPNGRHLYAVMRGSGHVGLAAFAIDQQSGALTLRRCVGWSALGPACSGASGLEPAETSWDVSSISPDGRHLYVAVEDDLRLVRIGGDGLPDAFRCADSGAPSNGGDCAPLLAHQRIPTTAMAPDGATLAFGGGHQPLTTFRRDPATGLLGDRRTNPFEAEAFTWSPDGSQLYASGFGAIVQFDTATLERRGCVEDQYGPEVGCATVVPVSLDTGAMAVAPDGRDLYAATGDGGVVSLRRAADGSLGAARCNAPATDAGRCGNPDAQGGTLAVQPEIALYGDGRMVLATGGGAVSRFVRVQPPAPGGNRAPLCADAAVATRPGESRRVRLDCADPDGDPVTVQIVTSPVTGALTGLDPAAGLVDYVPQAGFRGSDQFAFRGGDGSAESADARVTVTVEDPPPPPPPPRRPQDDGGRDGGSTRRGGGSTTRRGGSSRRGGGSSRRGSGSCRSPCRPDDNGDVTIVILCNGRRDATGSVCEGTIVVVLCDRSGCRPSRGARPIAGGASARGGKLLPGVPGLRLGETRVKVAPGRRMPARVRLTKAARRLLARRGRVTALVVVRVRQPDGRTATTRRVVTIEAPAKRGRGRTGGTLGR</sequence>
<feature type="compositionally biased region" description="Basic and acidic residues" evidence="4">
    <location>
        <begin position="2095"/>
        <end position="2106"/>
    </location>
</feature>
<dbReference type="InterPro" id="IPR011050">
    <property type="entry name" value="Pectin_lyase_fold/virulence"/>
</dbReference>
<dbReference type="Gene3D" id="3.40.390.10">
    <property type="entry name" value="Collagenase (Catalytic Domain)"/>
    <property type="match status" value="1"/>
</dbReference>
<evidence type="ECO:0000313" key="8">
    <source>
        <dbReference type="Proteomes" id="UP000008229"/>
    </source>
</evidence>
<dbReference type="InterPro" id="IPR003644">
    <property type="entry name" value="Calx_beta"/>
</dbReference>
<evidence type="ECO:0000313" key="7">
    <source>
        <dbReference type="EMBL" id="ADB49077.1"/>
    </source>
</evidence>
<keyword evidence="2" id="KW-0677">Repeat</keyword>
<dbReference type="RefSeq" id="WP_012932130.1">
    <property type="nucleotide sequence ID" value="NC_013739.1"/>
</dbReference>
<dbReference type="SUPFAM" id="SSF51126">
    <property type="entry name" value="Pectin lyase-like"/>
    <property type="match status" value="1"/>
</dbReference>
<evidence type="ECO:0000259" key="6">
    <source>
        <dbReference type="SMART" id="SM00237"/>
    </source>
</evidence>
<evidence type="ECO:0000256" key="2">
    <source>
        <dbReference type="ARBA" id="ARBA00022737"/>
    </source>
</evidence>
<dbReference type="InterPro" id="IPR028974">
    <property type="entry name" value="TSP_type-3_rpt"/>
</dbReference>
<dbReference type="GO" id="GO:0007229">
    <property type="term" value="P:integrin-mediated signaling pathway"/>
    <property type="evidence" value="ECO:0007669"/>
    <property type="project" value="UniProtKB-KW"/>
</dbReference>
<organism evidence="7 8">
    <name type="scientific">Conexibacter woesei (strain DSM 14684 / CCUG 47730 / CIP 108061 / JCM 11494 / NBRC 100937 / ID131577)</name>
    <dbReference type="NCBI Taxonomy" id="469383"/>
    <lineage>
        <taxon>Bacteria</taxon>
        <taxon>Bacillati</taxon>
        <taxon>Actinomycetota</taxon>
        <taxon>Thermoleophilia</taxon>
        <taxon>Solirubrobacterales</taxon>
        <taxon>Conexibacteraceae</taxon>
        <taxon>Conexibacter</taxon>
    </lineage>
</organism>
<dbReference type="OrthoDB" id="262125at2"/>
<dbReference type="Gene3D" id="2.60.40.3440">
    <property type="match status" value="1"/>
</dbReference>
<dbReference type="GO" id="GO:0008237">
    <property type="term" value="F:metallopeptidase activity"/>
    <property type="evidence" value="ECO:0007669"/>
    <property type="project" value="InterPro"/>
</dbReference>